<proteinExistence type="inferred from homology"/>
<comment type="catalytic activity">
    <reaction evidence="6">
        <text>a hydroperoxide + [thioredoxin]-dithiol = an alcohol + [thioredoxin]-disulfide + H2O</text>
        <dbReference type="Rhea" id="RHEA:62620"/>
        <dbReference type="Rhea" id="RHEA-COMP:10698"/>
        <dbReference type="Rhea" id="RHEA-COMP:10700"/>
        <dbReference type="ChEBI" id="CHEBI:15377"/>
        <dbReference type="ChEBI" id="CHEBI:29950"/>
        <dbReference type="ChEBI" id="CHEBI:30879"/>
        <dbReference type="ChEBI" id="CHEBI:35924"/>
        <dbReference type="ChEBI" id="CHEBI:50058"/>
        <dbReference type="EC" id="1.11.1.24"/>
    </reaction>
</comment>
<organism evidence="8 9">
    <name type="scientific">Trichinella nelsoni</name>
    <dbReference type="NCBI Taxonomy" id="6336"/>
    <lineage>
        <taxon>Eukaryota</taxon>
        <taxon>Metazoa</taxon>
        <taxon>Ecdysozoa</taxon>
        <taxon>Nematoda</taxon>
        <taxon>Enoplea</taxon>
        <taxon>Dorylaimia</taxon>
        <taxon>Trichinellida</taxon>
        <taxon>Trichinellidae</taxon>
        <taxon>Trichinella</taxon>
    </lineage>
</organism>
<dbReference type="GO" id="GO:0006979">
    <property type="term" value="P:response to oxidative stress"/>
    <property type="evidence" value="ECO:0007669"/>
    <property type="project" value="TreeGrafter"/>
</dbReference>
<keyword evidence="5" id="KW-0676">Redox-active center</keyword>
<dbReference type="AlphaFoldDB" id="A0A0V0RIG4"/>
<dbReference type="PANTHER" id="PTHR10681">
    <property type="entry name" value="THIOREDOXIN PEROXIDASE"/>
    <property type="match status" value="1"/>
</dbReference>
<sequence length="274" mass="31755">MTVSLTDRIYPISQMTRELLTIYYLRSVFLLLVNCIGQKHSNGFRMKFNRIKRKPNYKIKSLFQIACFKSMKMQPFNSSVSKNQSYFVPMNCPSVGEPAPNFSTVAVVDERIVNIKLTDYRGSYLVLFFYPRDFDSSCSSEIINFHENVENFQKIGCKIAACSTDSEYCHLAWIRSPRCKNGLGKLDFPLFADPVHIISKLYGVYQEEQGFNLRAVFIIDNNGILRQMCINDIHVHCSVDETFRTVQALQFVNTSKKGERNKKNQIILFRQKIM</sequence>
<evidence type="ECO:0000259" key="7">
    <source>
        <dbReference type="PROSITE" id="PS51352"/>
    </source>
</evidence>
<dbReference type="CDD" id="cd03015">
    <property type="entry name" value="PRX_Typ2cys"/>
    <property type="match status" value="1"/>
</dbReference>
<feature type="non-terminal residue" evidence="8">
    <location>
        <position position="274"/>
    </location>
</feature>
<keyword evidence="3" id="KW-0560">Oxidoreductase</keyword>
<comment type="caution">
    <text evidence="8">The sequence shown here is derived from an EMBL/GenBank/DDBJ whole genome shotgun (WGS) entry which is preliminary data.</text>
</comment>
<feature type="domain" description="Thioredoxin" evidence="7">
    <location>
        <begin position="93"/>
        <end position="251"/>
    </location>
</feature>
<comment type="similarity">
    <text evidence="1">Belongs to the peroxiredoxin family. AhpC/Prx1 subfamily.</text>
</comment>
<evidence type="ECO:0000313" key="8">
    <source>
        <dbReference type="EMBL" id="KRX14268.1"/>
    </source>
</evidence>
<keyword evidence="9" id="KW-1185">Reference proteome</keyword>
<dbReference type="EC" id="1.11.1.24" evidence="2"/>
<dbReference type="InterPro" id="IPR050217">
    <property type="entry name" value="Peroxiredoxin"/>
</dbReference>
<evidence type="ECO:0000256" key="4">
    <source>
        <dbReference type="ARBA" id="ARBA00023157"/>
    </source>
</evidence>
<dbReference type="Pfam" id="PF00578">
    <property type="entry name" value="AhpC-TSA"/>
    <property type="match status" value="1"/>
</dbReference>
<evidence type="ECO:0000313" key="9">
    <source>
        <dbReference type="Proteomes" id="UP000054630"/>
    </source>
</evidence>
<dbReference type="GO" id="GO:0033554">
    <property type="term" value="P:cellular response to stress"/>
    <property type="evidence" value="ECO:0007669"/>
    <property type="project" value="TreeGrafter"/>
</dbReference>
<accession>A0A0V0RIG4</accession>
<dbReference type="STRING" id="6336.A0A0V0RIG4"/>
<dbReference type="EMBL" id="JYDL01000165">
    <property type="protein sequence ID" value="KRX14268.1"/>
    <property type="molecule type" value="Genomic_DNA"/>
</dbReference>
<evidence type="ECO:0000256" key="3">
    <source>
        <dbReference type="ARBA" id="ARBA00023002"/>
    </source>
</evidence>
<dbReference type="PANTHER" id="PTHR10681:SF163">
    <property type="entry name" value="AT16346P-RELATED"/>
    <property type="match status" value="1"/>
</dbReference>
<name>A0A0V0RIG4_9BILA</name>
<dbReference type="OrthoDB" id="338622at2759"/>
<dbReference type="PROSITE" id="PS51352">
    <property type="entry name" value="THIOREDOXIN_2"/>
    <property type="match status" value="1"/>
</dbReference>
<reference evidence="8 9" key="1">
    <citation type="submission" date="2015-01" db="EMBL/GenBank/DDBJ databases">
        <title>Evolution of Trichinella species and genotypes.</title>
        <authorList>
            <person name="Korhonen P.K."/>
            <person name="Edoardo P."/>
            <person name="Giuseppe L.R."/>
            <person name="Gasser R.B."/>
        </authorList>
    </citation>
    <scope>NUCLEOTIDE SEQUENCE [LARGE SCALE GENOMIC DNA]</scope>
    <source>
        <strain evidence="8">ISS37</strain>
    </source>
</reference>
<dbReference type="GO" id="GO:0005829">
    <property type="term" value="C:cytosol"/>
    <property type="evidence" value="ECO:0007669"/>
    <property type="project" value="TreeGrafter"/>
</dbReference>
<dbReference type="GO" id="GO:0045454">
    <property type="term" value="P:cell redox homeostasis"/>
    <property type="evidence" value="ECO:0007669"/>
    <property type="project" value="TreeGrafter"/>
</dbReference>
<dbReference type="Gene3D" id="3.40.30.10">
    <property type="entry name" value="Glutaredoxin"/>
    <property type="match status" value="1"/>
</dbReference>
<evidence type="ECO:0000256" key="2">
    <source>
        <dbReference type="ARBA" id="ARBA00013017"/>
    </source>
</evidence>
<dbReference type="GO" id="GO:0042744">
    <property type="term" value="P:hydrogen peroxide catabolic process"/>
    <property type="evidence" value="ECO:0007669"/>
    <property type="project" value="TreeGrafter"/>
</dbReference>
<dbReference type="Proteomes" id="UP000054630">
    <property type="component" value="Unassembled WGS sequence"/>
</dbReference>
<evidence type="ECO:0000256" key="6">
    <source>
        <dbReference type="ARBA" id="ARBA00049091"/>
    </source>
</evidence>
<keyword evidence="4" id="KW-1015">Disulfide bond</keyword>
<dbReference type="InterPro" id="IPR013766">
    <property type="entry name" value="Thioredoxin_domain"/>
</dbReference>
<gene>
    <name evidence="8" type="ORF">T07_1375</name>
</gene>
<protein>
    <recommendedName>
        <fullName evidence="2">thioredoxin-dependent peroxiredoxin</fullName>
        <ecNumber evidence="2">1.11.1.24</ecNumber>
    </recommendedName>
</protein>
<dbReference type="InterPro" id="IPR036249">
    <property type="entry name" value="Thioredoxin-like_sf"/>
</dbReference>
<dbReference type="InterPro" id="IPR000866">
    <property type="entry name" value="AhpC/TSA"/>
</dbReference>
<evidence type="ECO:0000256" key="5">
    <source>
        <dbReference type="ARBA" id="ARBA00023284"/>
    </source>
</evidence>
<dbReference type="GO" id="GO:0008379">
    <property type="term" value="F:thioredoxin peroxidase activity"/>
    <property type="evidence" value="ECO:0007669"/>
    <property type="project" value="TreeGrafter"/>
</dbReference>
<evidence type="ECO:0000256" key="1">
    <source>
        <dbReference type="ARBA" id="ARBA00009796"/>
    </source>
</evidence>
<dbReference type="SUPFAM" id="SSF52833">
    <property type="entry name" value="Thioredoxin-like"/>
    <property type="match status" value="1"/>
</dbReference>